<protein>
    <submittedName>
        <fullName evidence="8">DNA helicase</fullName>
    </submittedName>
</protein>
<name>A0A437AJL0_9MICR</name>
<evidence type="ECO:0000256" key="5">
    <source>
        <dbReference type="ARBA" id="ARBA00022840"/>
    </source>
</evidence>
<dbReference type="EMBL" id="RCSS01000555">
    <property type="protein sequence ID" value="RVD91354.1"/>
    <property type="molecule type" value="Genomic_DNA"/>
</dbReference>
<evidence type="ECO:0000313" key="8">
    <source>
        <dbReference type="EMBL" id="RVD91354.1"/>
    </source>
</evidence>
<dbReference type="GO" id="GO:0046872">
    <property type="term" value="F:metal ion binding"/>
    <property type="evidence" value="ECO:0007669"/>
    <property type="project" value="UniProtKB-KW"/>
</dbReference>
<dbReference type="GO" id="GO:0016787">
    <property type="term" value="F:hydrolase activity"/>
    <property type="evidence" value="ECO:0007669"/>
    <property type="project" value="UniProtKB-KW"/>
</dbReference>
<dbReference type="GO" id="GO:0004386">
    <property type="term" value="F:helicase activity"/>
    <property type="evidence" value="ECO:0007669"/>
    <property type="project" value="UniProtKB-KW"/>
</dbReference>
<accession>A0A437AJL0</accession>
<evidence type="ECO:0000256" key="1">
    <source>
        <dbReference type="ARBA" id="ARBA00022723"/>
    </source>
</evidence>
<feature type="region of interest" description="Disordered" evidence="6">
    <location>
        <begin position="1"/>
        <end position="25"/>
    </location>
</feature>
<evidence type="ECO:0000256" key="4">
    <source>
        <dbReference type="ARBA" id="ARBA00022806"/>
    </source>
</evidence>
<keyword evidence="9" id="KW-1185">Reference proteome</keyword>
<dbReference type="Proteomes" id="UP000282876">
    <property type="component" value="Unassembled WGS sequence"/>
</dbReference>
<dbReference type="VEuPathDB" id="MicrosporidiaDB:TUBRATIS_21950"/>
<organism evidence="8 9">
    <name type="scientific">Tubulinosema ratisbonensis</name>
    <dbReference type="NCBI Taxonomy" id="291195"/>
    <lineage>
        <taxon>Eukaryota</taxon>
        <taxon>Fungi</taxon>
        <taxon>Fungi incertae sedis</taxon>
        <taxon>Microsporidia</taxon>
        <taxon>Tubulinosematoidea</taxon>
        <taxon>Tubulinosematidae</taxon>
        <taxon>Tubulinosema</taxon>
    </lineage>
</organism>
<evidence type="ECO:0000313" key="9">
    <source>
        <dbReference type="Proteomes" id="UP000282876"/>
    </source>
</evidence>
<proteinExistence type="predicted"/>
<dbReference type="Pfam" id="PF08696">
    <property type="entry name" value="Dna2"/>
    <property type="match status" value="1"/>
</dbReference>
<keyword evidence="5" id="KW-0067">ATP-binding</keyword>
<dbReference type="InterPro" id="IPR014808">
    <property type="entry name" value="DNA_replication_fac_Dna2_N"/>
</dbReference>
<feature type="non-terminal residue" evidence="8">
    <location>
        <position position="326"/>
    </location>
</feature>
<comment type="caution">
    <text evidence="8">The sequence shown here is derived from an EMBL/GenBank/DDBJ whole genome shotgun (WGS) entry which is preliminary data.</text>
</comment>
<dbReference type="GO" id="GO:0005524">
    <property type="term" value="F:ATP binding"/>
    <property type="evidence" value="ECO:0007669"/>
    <property type="project" value="UniProtKB-KW"/>
</dbReference>
<keyword evidence="1" id="KW-0479">Metal-binding</keyword>
<gene>
    <name evidence="8" type="ORF">TUBRATIS_21950</name>
</gene>
<evidence type="ECO:0000259" key="7">
    <source>
        <dbReference type="Pfam" id="PF08696"/>
    </source>
</evidence>
<feature type="domain" description="DNA replication factor Dna2 N-terminal" evidence="7">
    <location>
        <begin position="68"/>
        <end position="245"/>
    </location>
</feature>
<evidence type="ECO:0000256" key="2">
    <source>
        <dbReference type="ARBA" id="ARBA00022741"/>
    </source>
</evidence>
<sequence length="326" mass="37715">MKITWQQPTKKIKPPNTKKLPEKPKKEKIFQTSTDIFSDILSEKGENNSFIVQQVYSCEDKKVLITKEGEIVLEGKWAELRIENGDCFSVYKCPCCLTNTTNDIYFNPIKNNSTNFTTGDKNIILVINDDSNIILILNDNLMNVTLISESFDCINKPFFRSKVLQFSLEPLDKFIIIGRIIHSLIEKYYKSNFSEGNLFKKVIDLLKEVIKENDHLIKKSVYFLKNNSLEMNQLVMNDCLPHLKYLITFFEKVNGLPEVFFTSVKYGLKGRVDLLGECVYEFKSTNLNFKHQIQSVLYLLLTDKPVILVSTKNGNNLSFDLERKSE</sequence>
<dbReference type="AlphaFoldDB" id="A0A437AJL0"/>
<reference evidence="8 9" key="1">
    <citation type="submission" date="2018-10" db="EMBL/GenBank/DDBJ databases">
        <title>Draft genome sequence of the microsporidian Tubulinosema ratisbonensis.</title>
        <authorList>
            <person name="Polonais V."/>
            <person name="Peyretaillade E."/>
            <person name="Niehus S."/>
            <person name="Wawrzyniak I."/>
            <person name="Franchet A."/>
            <person name="Gaspin C."/>
            <person name="Reichstadt M."/>
            <person name="Belser C."/>
            <person name="Labadie K."/>
            <person name="Delbac F."/>
            <person name="Ferrandon D."/>
        </authorList>
    </citation>
    <scope>NUCLEOTIDE SEQUENCE [LARGE SCALE GENOMIC DNA]</scope>
    <source>
        <strain evidence="8 9">Franzen</strain>
    </source>
</reference>
<keyword evidence="4 8" id="KW-0347">Helicase</keyword>
<keyword evidence="2" id="KW-0547">Nucleotide-binding</keyword>
<evidence type="ECO:0000256" key="6">
    <source>
        <dbReference type="SAM" id="MobiDB-lite"/>
    </source>
</evidence>
<evidence type="ECO:0000256" key="3">
    <source>
        <dbReference type="ARBA" id="ARBA00022801"/>
    </source>
</evidence>
<keyword evidence="3" id="KW-0378">Hydrolase</keyword>
<dbReference type="STRING" id="291195.A0A437AJL0"/>